<dbReference type="InterPro" id="IPR002145">
    <property type="entry name" value="CopG"/>
</dbReference>
<keyword evidence="3" id="KW-1185">Reference proteome</keyword>
<name>A0A2T0UV78_9ACTN</name>
<gene>
    <name evidence="2" type="ORF">B0I28_10181</name>
</gene>
<feature type="domain" description="Ribbon-helix-helix protein CopG" evidence="1">
    <location>
        <begin position="4"/>
        <end position="40"/>
    </location>
</feature>
<protein>
    <submittedName>
        <fullName evidence="2">Ribbon-helix-helix CopG family protein</fullName>
    </submittedName>
</protein>
<sequence length="65" mass="7877">MAMTLRLSEEDDRLLTERAEKERRSKHELVVEAVHSFLTERDRRFNQALERGMERHKELLDRLAK</sequence>
<organism evidence="2 3">
    <name type="scientific">Glycomyces artemisiae</name>
    <dbReference type="NCBI Taxonomy" id="1076443"/>
    <lineage>
        <taxon>Bacteria</taxon>
        <taxon>Bacillati</taxon>
        <taxon>Actinomycetota</taxon>
        <taxon>Actinomycetes</taxon>
        <taxon>Glycomycetales</taxon>
        <taxon>Glycomycetaceae</taxon>
        <taxon>Glycomyces</taxon>
    </lineage>
</organism>
<evidence type="ECO:0000313" key="3">
    <source>
        <dbReference type="Proteomes" id="UP000238176"/>
    </source>
</evidence>
<dbReference type="Proteomes" id="UP000238176">
    <property type="component" value="Unassembled WGS sequence"/>
</dbReference>
<dbReference type="InterPro" id="IPR010985">
    <property type="entry name" value="Ribbon_hlx_hlx"/>
</dbReference>
<dbReference type="OrthoDB" id="8907023at2"/>
<dbReference type="SUPFAM" id="SSF47598">
    <property type="entry name" value="Ribbon-helix-helix"/>
    <property type="match status" value="1"/>
</dbReference>
<evidence type="ECO:0000313" key="2">
    <source>
        <dbReference type="EMBL" id="PRY61758.1"/>
    </source>
</evidence>
<comment type="caution">
    <text evidence="2">The sequence shown here is derived from an EMBL/GenBank/DDBJ whole genome shotgun (WGS) entry which is preliminary data.</text>
</comment>
<evidence type="ECO:0000259" key="1">
    <source>
        <dbReference type="Pfam" id="PF01402"/>
    </source>
</evidence>
<accession>A0A2T0UV78</accession>
<dbReference type="EMBL" id="PVTJ01000001">
    <property type="protein sequence ID" value="PRY61758.1"/>
    <property type="molecule type" value="Genomic_DNA"/>
</dbReference>
<reference evidence="2 3" key="1">
    <citation type="submission" date="2018-03" db="EMBL/GenBank/DDBJ databases">
        <title>Genomic Encyclopedia of Type Strains, Phase III (KMG-III): the genomes of soil and plant-associated and newly described type strains.</title>
        <authorList>
            <person name="Whitman W."/>
        </authorList>
    </citation>
    <scope>NUCLEOTIDE SEQUENCE [LARGE SCALE GENOMIC DNA]</scope>
    <source>
        <strain evidence="2 3">CGMCC 4.7067</strain>
    </source>
</reference>
<dbReference type="GO" id="GO:0006355">
    <property type="term" value="P:regulation of DNA-templated transcription"/>
    <property type="evidence" value="ECO:0007669"/>
    <property type="project" value="InterPro"/>
</dbReference>
<dbReference type="AlphaFoldDB" id="A0A2T0UV78"/>
<dbReference type="Pfam" id="PF01402">
    <property type="entry name" value="RHH_1"/>
    <property type="match status" value="1"/>
</dbReference>
<proteinExistence type="predicted"/>